<dbReference type="InParanoid" id="A0A1C5AAR2"/>
<protein>
    <recommendedName>
        <fullName evidence="3">Head-to-tail stopper</fullName>
    </recommendedName>
</protein>
<dbReference type="Proteomes" id="UP000198253">
    <property type="component" value="Chromosome I"/>
</dbReference>
<dbReference type="OrthoDB" id="3399970at2"/>
<gene>
    <name evidence="1" type="ORF">GA0070618_6643</name>
</gene>
<accession>A0A1C5AAR2</accession>
<organism evidence="1 2">
    <name type="scientific">Micromonospora echinospora</name>
    <name type="common">Micromonospora purpurea</name>
    <dbReference type="NCBI Taxonomy" id="1877"/>
    <lineage>
        <taxon>Bacteria</taxon>
        <taxon>Bacillati</taxon>
        <taxon>Actinomycetota</taxon>
        <taxon>Actinomycetes</taxon>
        <taxon>Micromonosporales</taxon>
        <taxon>Micromonosporaceae</taxon>
        <taxon>Micromonospora</taxon>
    </lineage>
</organism>
<evidence type="ECO:0008006" key="3">
    <source>
        <dbReference type="Google" id="ProtNLM"/>
    </source>
</evidence>
<dbReference type="EMBL" id="LT607413">
    <property type="protein sequence ID" value="SCF42322.1"/>
    <property type="molecule type" value="Genomic_DNA"/>
</dbReference>
<evidence type="ECO:0000313" key="1">
    <source>
        <dbReference type="EMBL" id="SCF42322.1"/>
    </source>
</evidence>
<reference evidence="2" key="1">
    <citation type="submission" date="2016-06" db="EMBL/GenBank/DDBJ databases">
        <authorList>
            <person name="Varghese N."/>
            <person name="Submissions Spin"/>
        </authorList>
    </citation>
    <scope>NUCLEOTIDE SEQUENCE [LARGE SCALE GENOMIC DNA]</scope>
    <source>
        <strain evidence="2">DSM 43816</strain>
    </source>
</reference>
<sequence length="89" mass="9722">MRYPDTVTVLRQTTADEYGNPGSGPHAPAGTWPGFLTGETVFAPPDADVQRGDRLVIGADTYDVEGDPARLRSPSRTVLTRVAVRLRRR</sequence>
<keyword evidence="2" id="KW-1185">Reference proteome</keyword>
<dbReference type="RefSeq" id="WP_088985129.1">
    <property type="nucleotide sequence ID" value="NZ_LT607413.1"/>
</dbReference>
<proteinExistence type="predicted"/>
<evidence type="ECO:0000313" key="2">
    <source>
        <dbReference type="Proteomes" id="UP000198253"/>
    </source>
</evidence>
<name>A0A1C5AAR2_MICEC</name>
<dbReference type="AlphaFoldDB" id="A0A1C5AAR2"/>